<evidence type="ECO:0000313" key="1">
    <source>
        <dbReference type="EMBL" id="MBE6510354.1"/>
    </source>
</evidence>
<proteinExistence type="predicted"/>
<reference evidence="1" key="1">
    <citation type="submission" date="2019-04" db="EMBL/GenBank/DDBJ databases">
        <title>Evolution of Biomass-Degrading Anaerobic Consortia Revealed by Metagenomics.</title>
        <authorList>
            <person name="Peng X."/>
        </authorList>
    </citation>
    <scope>NUCLEOTIDE SEQUENCE</scope>
    <source>
        <strain evidence="1">SIG13</strain>
    </source>
</reference>
<dbReference type="Gene3D" id="3.40.50.300">
    <property type="entry name" value="P-loop containing nucleotide triphosphate hydrolases"/>
    <property type="match status" value="1"/>
</dbReference>
<gene>
    <name evidence="1" type="ORF">E7Z74_03695</name>
</gene>
<dbReference type="InterPro" id="IPR027417">
    <property type="entry name" value="P-loop_NTPase"/>
</dbReference>
<dbReference type="AlphaFoldDB" id="A0A8T3VFU5"/>
<dbReference type="Proteomes" id="UP000713479">
    <property type="component" value="Unassembled WGS sequence"/>
</dbReference>
<evidence type="ECO:0000313" key="2">
    <source>
        <dbReference type="Proteomes" id="UP000713479"/>
    </source>
</evidence>
<accession>A0A8T3VFU5</accession>
<dbReference type="SUPFAM" id="SSF52540">
    <property type="entry name" value="P-loop containing nucleoside triphosphate hydrolases"/>
    <property type="match status" value="1"/>
</dbReference>
<protein>
    <submittedName>
        <fullName evidence="1">Uncharacterized protein</fullName>
    </submittedName>
</protein>
<organism evidence="1 2">
    <name type="scientific">Methanobrevibacter millerae</name>
    <dbReference type="NCBI Taxonomy" id="230361"/>
    <lineage>
        <taxon>Archaea</taxon>
        <taxon>Methanobacteriati</taxon>
        <taxon>Methanobacteriota</taxon>
        <taxon>Methanomada group</taxon>
        <taxon>Methanobacteria</taxon>
        <taxon>Methanobacteriales</taxon>
        <taxon>Methanobacteriaceae</taxon>
        <taxon>Methanobrevibacter</taxon>
    </lineage>
</organism>
<name>A0A8T3VFU5_9EURY</name>
<sequence>MKLNPNLYRFITTGTFEERINQVLSEKVELAELAIDSNESFITEMTDNDLKEMLKLRQIE</sequence>
<comment type="caution">
    <text evidence="1">The sequence shown here is derived from an EMBL/GenBank/DDBJ whole genome shotgun (WGS) entry which is preliminary data.</text>
</comment>
<dbReference type="EMBL" id="SUTF01000004">
    <property type="protein sequence ID" value="MBE6510354.1"/>
    <property type="molecule type" value="Genomic_DNA"/>
</dbReference>